<dbReference type="InterPro" id="IPR029044">
    <property type="entry name" value="Nucleotide-diphossugar_trans"/>
</dbReference>
<proteinExistence type="predicted"/>
<organism evidence="2 3">
    <name type="scientific">Clostridium beijerinckii</name>
    <name type="common">Clostridium MP</name>
    <dbReference type="NCBI Taxonomy" id="1520"/>
    <lineage>
        <taxon>Bacteria</taxon>
        <taxon>Bacillati</taxon>
        <taxon>Bacillota</taxon>
        <taxon>Clostridia</taxon>
        <taxon>Eubacteriales</taxon>
        <taxon>Clostridiaceae</taxon>
        <taxon>Clostridium</taxon>
    </lineage>
</organism>
<comment type="caution">
    <text evidence="2">The sequence shown here is derived from an EMBL/GenBank/DDBJ whole genome shotgun (WGS) entry which is preliminary data.</text>
</comment>
<gene>
    <name evidence="2" type="primary">epsH_4</name>
    <name evidence="2" type="ORF">CLBCK_42360</name>
</gene>
<dbReference type="CDD" id="cd00761">
    <property type="entry name" value="Glyco_tranf_GTA_type"/>
    <property type="match status" value="1"/>
</dbReference>
<dbReference type="SUPFAM" id="SSF53448">
    <property type="entry name" value="Nucleotide-diphospho-sugar transferases"/>
    <property type="match status" value="1"/>
</dbReference>
<evidence type="ECO:0000313" key="3">
    <source>
        <dbReference type="Proteomes" id="UP000190973"/>
    </source>
</evidence>
<keyword evidence="2" id="KW-0808">Transferase</keyword>
<name>A0A1S8RV41_CLOBE</name>
<accession>A0A1S8RV41</accession>
<dbReference type="InterPro" id="IPR001173">
    <property type="entry name" value="Glyco_trans_2-like"/>
</dbReference>
<protein>
    <submittedName>
        <fullName evidence="2">Putative glycosyltransferase EpsH</fullName>
        <ecNumber evidence="2">2.4.-.-</ecNumber>
    </submittedName>
</protein>
<dbReference type="Proteomes" id="UP000190973">
    <property type="component" value="Unassembled WGS sequence"/>
</dbReference>
<dbReference type="Gene3D" id="3.90.550.10">
    <property type="entry name" value="Spore Coat Polysaccharide Biosynthesis Protein SpsA, Chain A"/>
    <property type="match status" value="1"/>
</dbReference>
<feature type="domain" description="Glycosyltransferase 2-like" evidence="1">
    <location>
        <begin position="7"/>
        <end position="149"/>
    </location>
</feature>
<dbReference type="PANTHER" id="PTHR22916:SF3">
    <property type="entry name" value="UDP-GLCNAC:BETAGAL BETA-1,3-N-ACETYLGLUCOSAMINYLTRANSFERASE-LIKE PROTEIN 1"/>
    <property type="match status" value="1"/>
</dbReference>
<keyword evidence="2" id="KW-0328">Glycosyltransferase</keyword>
<dbReference type="EC" id="2.4.-.-" evidence="2"/>
<dbReference type="AlphaFoldDB" id="A0A1S8RV41"/>
<dbReference type="Pfam" id="PF00535">
    <property type="entry name" value="Glycos_transf_2"/>
    <property type="match status" value="1"/>
</dbReference>
<sequence length="321" mass="37265">MEKLLTISIAAYNVEKYIQKTLDSLVIPEIIDELEVFIIDDGGNDNTVALAKEYENRYPNTFHIIQKKNGGYGTTVNWSVEHATGKFIKLLDGDDWVDAKGLKALMECLQNTEADVVVSNAAFAQEGSEIKEMYPHCREYNHKLMTLEEASKCPVVAMWGYTFRTQIVRKSFKLLPSHTLYTDQIFVMRALESAETIEYVGDIVYYWRLGREEQSNNIKSIRKHYEEVIKVADIISEEYHKLATSNMSKKFSYQLKRAAAYYSVSVAMLCKLEHNRRNLNLIKNWEKRTKEKTVDIYHAANSAKKLFLLRMSGYLLYWFLK</sequence>
<dbReference type="PANTHER" id="PTHR22916">
    <property type="entry name" value="GLYCOSYLTRANSFERASE"/>
    <property type="match status" value="1"/>
</dbReference>
<dbReference type="GO" id="GO:0016758">
    <property type="term" value="F:hexosyltransferase activity"/>
    <property type="evidence" value="ECO:0007669"/>
    <property type="project" value="UniProtKB-ARBA"/>
</dbReference>
<reference evidence="2 3" key="1">
    <citation type="submission" date="2016-05" db="EMBL/GenBank/DDBJ databases">
        <title>Microbial solvent formation.</title>
        <authorList>
            <person name="Poehlein A."/>
            <person name="Montoya Solano J.D."/>
            <person name="Flitsch S."/>
            <person name="Krabben P."/>
            <person name="Duerre P."/>
            <person name="Daniel R."/>
        </authorList>
    </citation>
    <scope>NUCLEOTIDE SEQUENCE [LARGE SCALE GENOMIC DNA]</scope>
    <source>
        <strain evidence="2 3">DSM 53</strain>
    </source>
</reference>
<evidence type="ECO:0000313" key="2">
    <source>
        <dbReference type="EMBL" id="OOM57081.1"/>
    </source>
</evidence>
<evidence type="ECO:0000259" key="1">
    <source>
        <dbReference type="Pfam" id="PF00535"/>
    </source>
</evidence>
<dbReference type="RefSeq" id="WP_173715101.1">
    <property type="nucleotide sequence ID" value="NZ_JABTAE010000001.1"/>
</dbReference>
<dbReference type="EMBL" id="LZZI01000117">
    <property type="protein sequence ID" value="OOM57081.1"/>
    <property type="molecule type" value="Genomic_DNA"/>
</dbReference>